<evidence type="ECO:0000313" key="3">
    <source>
        <dbReference type="Proteomes" id="UP000638014"/>
    </source>
</evidence>
<dbReference type="EMBL" id="JACXAF010000009">
    <property type="protein sequence ID" value="MBD1389489.1"/>
    <property type="molecule type" value="Genomic_DNA"/>
</dbReference>
<feature type="compositionally biased region" description="Polar residues" evidence="1">
    <location>
        <begin position="170"/>
        <end position="196"/>
    </location>
</feature>
<keyword evidence="3" id="KW-1185">Reference proteome</keyword>
<sequence length="196" mass="22899">MFQQLRQTISTLINEADMRPEIASVLEARMERLRIDAKAIVDEYYVWWKAENKLRVQLMETGVKADDVQGLGSVAPVMEYKKNVDKWYITWKRFDGSGIRKNVNRSYGRHVTPTKKGYTQKLFERICRRWELSKVIQTEQKLASIRGEMDAIHKFKVEIRRNERRDDEQSSTATKTQPSTQPSTREAQSIATTAEL</sequence>
<proteinExistence type="predicted"/>
<feature type="compositionally biased region" description="Basic and acidic residues" evidence="1">
    <location>
        <begin position="158"/>
        <end position="168"/>
    </location>
</feature>
<protein>
    <submittedName>
        <fullName evidence="2">Uncharacterized protein</fullName>
    </submittedName>
</protein>
<comment type="caution">
    <text evidence="2">The sequence shown here is derived from an EMBL/GenBank/DDBJ whole genome shotgun (WGS) entry which is preliminary data.</text>
</comment>
<dbReference type="Proteomes" id="UP000638014">
    <property type="component" value="Unassembled WGS sequence"/>
</dbReference>
<reference evidence="2" key="1">
    <citation type="submission" date="2020-09" db="EMBL/GenBank/DDBJ databases">
        <title>A novel bacterium of genus Neiella, isolated from South China Sea.</title>
        <authorList>
            <person name="Huang H."/>
            <person name="Mo K."/>
            <person name="Hu Y."/>
        </authorList>
    </citation>
    <scope>NUCLEOTIDE SEQUENCE</scope>
    <source>
        <strain evidence="2">HB171785</strain>
    </source>
</reference>
<dbReference type="RefSeq" id="WP_191144595.1">
    <property type="nucleotide sequence ID" value="NZ_JACXAF010000009.1"/>
</dbReference>
<feature type="region of interest" description="Disordered" evidence="1">
    <location>
        <begin position="158"/>
        <end position="196"/>
    </location>
</feature>
<evidence type="ECO:0000313" key="2">
    <source>
        <dbReference type="EMBL" id="MBD1389489.1"/>
    </source>
</evidence>
<dbReference type="Pfam" id="PF19456">
    <property type="entry name" value="MobI"/>
    <property type="match status" value="1"/>
</dbReference>
<dbReference type="InterPro" id="IPR045809">
    <property type="entry name" value="MobI"/>
</dbReference>
<evidence type="ECO:0000256" key="1">
    <source>
        <dbReference type="SAM" id="MobiDB-lite"/>
    </source>
</evidence>
<gene>
    <name evidence="2" type="ORF">IC617_08620</name>
</gene>
<dbReference type="AlphaFoldDB" id="A0A8J6UEI3"/>
<organism evidence="2 3">
    <name type="scientific">Neiella litorisoli</name>
    <dbReference type="NCBI Taxonomy" id="2771431"/>
    <lineage>
        <taxon>Bacteria</taxon>
        <taxon>Pseudomonadati</taxon>
        <taxon>Pseudomonadota</taxon>
        <taxon>Gammaproteobacteria</taxon>
        <taxon>Alteromonadales</taxon>
        <taxon>Echinimonadaceae</taxon>
        <taxon>Neiella</taxon>
    </lineage>
</organism>
<name>A0A8J6UEI3_9GAMM</name>
<accession>A0A8J6UEI3</accession>